<sequence length="119" mass="12952">MLRLVSLVPKGQQQNSDTKGAVLKKQQQNGLCQKSGTKRSVPKSSRPCSVYLIKTWCSKKENNFCIAPSQPNTFKNPVYDSLYNEGASANIPQEEKTGLLHSDPLGALDGRSPNTGSKS</sequence>
<name>A0AAN8WEP0_HALRR</name>
<gene>
    <name evidence="2" type="ORF">SK128_024553</name>
</gene>
<proteinExistence type="predicted"/>
<dbReference type="Proteomes" id="UP001381693">
    <property type="component" value="Unassembled WGS sequence"/>
</dbReference>
<reference evidence="2 3" key="1">
    <citation type="submission" date="2023-11" db="EMBL/GenBank/DDBJ databases">
        <title>Halocaridina rubra genome assembly.</title>
        <authorList>
            <person name="Smith C."/>
        </authorList>
    </citation>
    <scope>NUCLEOTIDE SEQUENCE [LARGE SCALE GENOMIC DNA]</scope>
    <source>
        <strain evidence="2">EP-1</strain>
        <tissue evidence="2">Whole</tissue>
    </source>
</reference>
<keyword evidence="3" id="KW-1185">Reference proteome</keyword>
<feature type="region of interest" description="Disordered" evidence="1">
    <location>
        <begin position="93"/>
        <end position="119"/>
    </location>
</feature>
<evidence type="ECO:0000313" key="2">
    <source>
        <dbReference type="EMBL" id="KAK7063137.1"/>
    </source>
</evidence>
<evidence type="ECO:0000256" key="1">
    <source>
        <dbReference type="SAM" id="MobiDB-lite"/>
    </source>
</evidence>
<accession>A0AAN8WEP0</accession>
<feature type="region of interest" description="Disordered" evidence="1">
    <location>
        <begin position="1"/>
        <end position="45"/>
    </location>
</feature>
<protein>
    <submittedName>
        <fullName evidence="2">Uncharacterized protein</fullName>
    </submittedName>
</protein>
<evidence type="ECO:0000313" key="3">
    <source>
        <dbReference type="Proteomes" id="UP001381693"/>
    </source>
</evidence>
<comment type="caution">
    <text evidence="2">The sequence shown here is derived from an EMBL/GenBank/DDBJ whole genome shotgun (WGS) entry which is preliminary data.</text>
</comment>
<dbReference type="EMBL" id="JAXCGZ010020930">
    <property type="protein sequence ID" value="KAK7063137.1"/>
    <property type="molecule type" value="Genomic_DNA"/>
</dbReference>
<feature type="compositionally biased region" description="Polar residues" evidence="1">
    <location>
        <begin position="25"/>
        <end position="35"/>
    </location>
</feature>
<organism evidence="2 3">
    <name type="scientific">Halocaridina rubra</name>
    <name type="common">Hawaiian red shrimp</name>
    <dbReference type="NCBI Taxonomy" id="373956"/>
    <lineage>
        <taxon>Eukaryota</taxon>
        <taxon>Metazoa</taxon>
        <taxon>Ecdysozoa</taxon>
        <taxon>Arthropoda</taxon>
        <taxon>Crustacea</taxon>
        <taxon>Multicrustacea</taxon>
        <taxon>Malacostraca</taxon>
        <taxon>Eumalacostraca</taxon>
        <taxon>Eucarida</taxon>
        <taxon>Decapoda</taxon>
        <taxon>Pleocyemata</taxon>
        <taxon>Caridea</taxon>
        <taxon>Atyoidea</taxon>
        <taxon>Atyidae</taxon>
        <taxon>Halocaridina</taxon>
    </lineage>
</organism>
<dbReference type="AlphaFoldDB" id="A0AAN8WEP0"/>